<dbReference type="CDD" id="cd00130">
    <property type="entry name" value="PAS"/>
    <property type="match status" value="1"/>
</dbReference>
<keyword evidence="4 6" id="KW-1133">Transmembrane helix</keyword>
<dbReference type="PROSITE" id="PS50112">
    <property type="entry name" value="PAS"/>
    <property type="match status" value="1"/>
</dbReference>
<dbReference type="PANTHER" id="PTHR45138">
    <property type="entry name" value="REGULATORY COMPONENTS OF SENSORY TRANSDUCTION SYSTEM"/>
    <property type="match status" value="1"/>
</dbReference>
<evidence type="ECO:0000256" key="2">
    <source>
        <dbReference type="ARBA" id="ARBA00022475"/>
    </source>
</evidence>
<dbReference type="InterPro" id="IPR003018">
    <property type="entry name" value="GAF"/>
</dbReference>
<dbReference type="Pfam" id="PF13185">
    <property type="entry name" value="GAF_2"/>
    <property type="match status" value="1"/>
</dbReference>
<evidence type="ECO:0000256" key="1">
    <source>
        <dbReference type="ARBA" id="ARBA00004651"/>
    </source>
</evidence>
<dbReference type="GO" id="GO:0005886">
    <property type="term" value="C:plasma membrane"/>
    <property type="evidence" value="ECO:0007669"/>
    <property type="project" value="UniProtKB-SubCell"/>
</dbReference>
<dbReference type="SUPFAM" id="SSF55073">
    <property type="entry name" value="Nucleotide cyclase"/>
    <property type="match status" value="1"/>
</dbReference>
<evidence type="ECO:0000259" key="7">
    <source>
        <dbReference type="PROSITE" id="PS50112"/>
    </source>
</evidence>
<dbReference type="SUPFAM" id="SSF55785">
    <property type="entry name" value="PYP-like sensor domain (PAS domain)"/>
    <property type="match status" value="1"/>
</dbReference>
<feature type="transmembrane region" description="Helical" evidence="6">
    <location>
        <begin position="12"/>
        <end position="30"/>
    </location>
</feature>
<organism evidence="9">
    <name type="scientific">mine drainage metagenome</name>
    <dbReference type="NCBI Taxonomy" id="410659"/>
    <lineage>
        <taxon>unclassified sequences</taxon>
        <taxon>metagenomes</taxon>
        <taxon>ecological metagenomes</taxon>
    </lineage>
</organism>
<protein>
    <submittedName>
        <fullName evidence="9">Response regulator PleD</fullName>
    </submittedName>
</protein>
<evidence type="ECO:0000256" key="5">
    <source>
        <dbReference type="ARBA" id="ARBA00023136"/>
    </source>
</evidence>
<feature type="transmembrane region" description="Helical" evidence="6">
    <location>
        <begin position="116"/>
        <end position="142"/>
    </location>
</feature>
<dbReference type="InterPro" id="IPR035965">
    <property type="entry name" value="PAS-like_dom_sf"/>
</dbReference>
<dbReference type="InterPro" id="IPR000160">
    <property type="entry name" value="GGDEF_dom"/>
</dbReference>
<accession>A0A1J5QGT4</accession>
<evidence type="ECO:0000256" key="3">
    <source>
        <dbReference type="ARBA" id="ARBA00022692"/>
    </source>
</evidence>
<sequence length="922" mass="97279">MKAAPRRGAAAWLASNVALALGYLALAWPAQRVFPHIATFWPPAALAVLAAMLGGWRAMPGIALGSLLVNLMLFHWSVPLSTAVALGNCAAPLLGRAGMRRYALDRDSLWAHPPAVAAFLFWMGPVQGAVAALSGIGALYAAGRVAAGGAWALTLGWATGDACAALMLVPALHQLWVWRAPRRSPSAQPGYEVAGVFVVSALLWAVVFLAPGLVPAVRFGLLGLLLLPSLWSVFRLDARVSHALLAAVFVLVLGATLRGYGPFAGVPLDDASSGVELLGIAMACGVLLGGALQSQRRRAMAELREINAELDCRAEERAQALLQQERRFHAMIEALPAPALVIDLEGRVLYANPAAIELVGGGALIGEDFAARCDAAGRALLTQAGQADAARQAEIRLSRADGGSVALLGSVTAARIDGRDVLLLACKDISERVERELALRTQADTDALTGLNNRRYFMRAALPALRALRGSGRGAALMLIDLDDFKQVNDRWGHDCGDRVLQHTSAWLRSQLRHGDLLARLGGEEFVMLLRDVGAAQAARHGELLRAGLDGRVVRAEDGRRVPQPSLSIGVALAQPDADADPETLLAALLREADQALYAAKAQGKNRVVVAAAAVRAGAAAPQPRAAARSADGAALGQLSLQLLRDLVREANLGRFFEQVAYAAAHLVGADGVAFLERDGDALQLRFFEGWPTGPFHAGMRLPSSAGTAARALRENRVLFCADYALHPDALPTFAEHGLRANLLLPVGDAEQPGGVLALSWFGQAPQCEPDAAQYAAAGLLAELLGAALRREALERDLRRQALLDPGSGLPNRIALEAHFERALARARRAGERLLLVRAQAAHEADVGALAATLQGAVREADFVAGLEQGTVVAILEGDDDGLDVAWRRLCAALDVPLGRALCPDEGSALTELLRRVAQTAA</sequence>
<dbReference type="FunFam" id="3.30.70.270:FF:000001">
    <property type="entry name" value="Diguanylate cyclase domain protein"/>
    <property type="match status" value="1"/>
</dbReference>
<reference evidence="9" key="1">
    <citation type="submission" date="2016-10" db="EMBL/GenBank/DDBJ databases">
        <title>Sequence of Gallionella enrichment culture.</title>
        <authorList>
            <person name="Poehlein A."/>
            <person name="Muehling M."/>
            <person name="Daniel R."/>
        </authorList>
    </citation>
    <scope>NUCLEOTIDE SEQUENCE</scope>
</reference>
<dbReference type="GO" id="GO:0043709">
    <property type="term" value="P:cell adhesion involved in single-species biofilm formation"/>
    <property type="evidence" value="ECO:0007669"/>
    <property type="project" value="TreeGrafter"/>
</dbReference>
<comment type="subcellular location">
    <subcellularLocation>
        <location evidence="1">Cell membrane</location>
        <topology evidence="1">Multi-pass membrane protein</topology>
    </subcellularLocation>
</comment>
<evidence type="ECO:0000259" key="8">
    <source>
        <dbReference type="PROSITE" id="PS50887"/>
    </source>
</evidence>
<evidence type="ECO:0000256" key="4">
    <source>
        <dbReference type="ARBA" id="ARBA00022989"/>
    </source>
</evidence>
<dbReference type="GO" id="GO:0052621">
    <property type="term" value="F:diguanylate cyclase activity"/>
    <property type="evidence" value="ECO:0007669"/>
    <property type="project" value="TreeGrafter"/>
</dbReference>
<dbReference type="GO" id="GO:1902201">
    <property type="term" value="P:negative regulation of bacterial-type flagellum-dependent cell motility"/>
    <property type="evidence" value="ECO:0007669"/>
    <property type="project" value="TreeGrafter"/>
</dbReference>
<dbReference type="InterPro" id="IPR029787">
    <property type="entry name" value="Nucleotide_cyclase"/>
</dbReference>
<keyword evidence="3 6" id="KW-0812">Transmembrane</keyword>
<keyword evidence="5 6" id="KW-0472">Membrane</keyword>
<dbReference type="PROSITE" id="PS50887">
    <property type="entry name" value="GGDEF"/>
    <property type="match status" value="1"/>
</dbReference>
<dbReference type="SUPFAM" id="SSF55781">
    <property type="entry name" value="GAF domain-like"/>
    <property type="match status" value="1"/>
</dbReference>
<keyword evidence="2" id="KW-1003">Cell membrane</keyword>
<feature type="transmembrane region" description="Helical" evidence="6">
    <location>
        <begin position="148"/>
        <end position="169"/>
    </location>
</feature>
<dbReference type="SMART" id="SM00065">
    <property type="entry name" value="GAF"/>
    <property type="match status" value="1"/>
</dbReference>
<dbReference type="Pfam" id="PF05231">
    <property type="entry name" value="MASE1"/>
    <property type="match status" value="1"/>
</dbReference>
<dbReference type="InterPro" id="IPR029016">
    <property type="entry name" value="GAF-like_dom_sf"/>
</dbReference>
<evidence type="ECO:0000313" key="9">
    <source>
        <dbReference type="EMBL" id="OIQ82753.1"/>
    </source>
</evidence>
<dbReference type="NCBIfam" id="TIGR00229">
    <property type="entry name" value="sensory_box"/>
    <property type="match status" value="1"/>
</dbReference>
<feature type="domain" description="GGDEF" evidence="8">
    <location>
        <begin position="473"/>
        <end position="613"/>
    </location>
</feature>
<dbReference type="EMBL" id="MLJW01000770">
    <property type="protein sequence ID" value="OIQ82753.1"/>
    <property type="molecule type" value="Genomic_DNA"/>
</dbReference>
<dbReference type="InterPro" id="IPR007895">
    <property type="entry name" value="MASE1"/>
</dbReference>
<feature type="transmembrane region" description="Helical" evidence="6">
    <location>
        <begin position="216"/>
        <end position="236"/>
    </location>
</feature>
<feature type="domain" description="PAS" evidence="7">
    <location>
        <begin position="324"/>
        <end position="360"/>
    </location>
</feature>
<dbReference type="Gene3D" id="3.30.450.20">
    <property type="entry name" value="PAS domain"/>
    <property type="match status" value="1"/>
</dbReference>
<dbReference type="Gene3D" id="3.30.70.270">
    <property type="match status" value="1"/>
</dbReference>
<dbReference type="Pfam" id="PF13188">
    <property type="entry name" value="PAS_8"/>
    <property type="match status" value="1"/>
</dbReference>
<evidence type="ECO:0000256" key="6">
    <source>
        <dbReference type="SAM" id="Phobius"/>
    </source>
</evidence>
<feature type="transmembrane region" description="Helical" evidence="6">
    <location>
        <begin position="190"/>
        <end position="210"/>
    </location>
</feature>
<dbReference type="CDD" id="cd01949">
    <property type="entry name" value="GGDEF"/>
    <property type="match status" value="1"/>
</dbReference>
<dbReference type="InterPro" id="IPR000014">
    <property type="entry name" value="PAS"/>
</dbReference>
<feature type="transmembrane region" description="Helical" evidence="6">
    <location>
        <begin position="76"/>
        <end position="95"/>
    </location>
</feature>
<comment type="caution">
    <text evidence="9">The sequence shown here is derived from an EMBL/GenBank/DDBJ whole genome shotgun (WGS) entry which is preliminary data.</text>
</comment>
<dbReference type="NCBIfam" id="TIGR00254">
    <property type="entry name" value="GGDEF"/>
    <property type="match status" value="1"/>
</dbReference>
<dbReference type="Gene3D" id="3.30.450.40">
    <property type="match status" value="1"/>
</dbReference>
<feature type="transmembrane region" description="Helical" evidence="6">
    <location>
        <begin position="37"/>
        <end position="56"/>
    </location>
</feature>
<dbReference type="Pfam" id="PF00990">
    <property type="entry name" value="GGDEF"/>
    <property type="match status" value="1"/>
</dbReference>
<dbReference type="SMART" id="SM00267">
    <property type="entry name" value="GGDEF"/>
    <property type="match status" value="1"/>
</dbReference>
<dbReference type="AlphaFoldDB" id="A0A1J5QGT4"/>
<feature type="transmembrane region" description="Helical" evidence="6">
    <location>
        <begin position="243"/>
        <end position="261"/>
    </location>
</feature>
<dbReference type="InterPro" id="IPR043128">
    <property type="entry name" value="Rev_trsase/Diguanyl_cyclase"/>
</dbReference>
<gene>
    <name evidence="9" type="primary">pleD_36</name>
    <name evidence="9" type="ORF">GALL_354590</name>
</gene>
<proteinExistence type="predicted"/>
<dbReference type="PANTHER" id="PTHR45138:SF9">
    <property type="entry name" value="DIGUANYLATE CYCLASE DGCM-RELATED"/>
    <property type="match status" value="1"/>
</dbReference>
<dbReference type="SMART" id="SM00091">
    <property type="entry name" value="PAS"/>
    <property type="match status" value="1"/>
</dbReference>
<name>A0A1J5QGT4_9ZZZZ</name>
<dbReference type="InterPro" id="IPR050469">
    <property type="entry name" value="Diguanylate_Cyclase"/>
</dbReference>